<proteinExistence type="predicted"/>
<dbReference type="PANTHER" id="PTHR33116">
    <property type="entry name" value="REVERSE TRANSCRIPTASE ZINC-BINDING DOMAIN-CONTAINING PROTEIN-RELATED-RELATED"/>
    <property type="match status" value="1"/>
</dbReference>
<sequence length="777" mass="87371">MKNSRSTIGKVRQERSIRTVFFPATMVAESDLGFCGDAGDEDSESGFVMCLVDVAWGPAELFRPLDLVGVLFLVLAMDFDLGRLGSSLSLTDEEESGLVVPTGLAAFSPIRGMEFKLIAGDRFLFKFSHPLDRDRVLGRFPWAFDKNLVVLAFMDATNDPLFVDLNWSEFHVHIHGLPLGKMTKEVVSVIGNRLGKFKDVDPDKNGECELQLRDGFCDPGENPPYGNWLLAATPLSFRAPSVPPLDLLPYAPTIRSLSHIPISSNPRPCPRLPMKKPQARSKMILSQERQLVDENSDDEVVSQGHNKQCKGLGGSWTIQHLDHLIRENNPSLVFLAKTMCASSRIELIKRKFDMNGVFVPSIGKSGGLAILWVKSAFVILQNFSHNHIDVLIQLQEGQSGWRFIGIYGELDTSKVHGLGVLRLSGYNLTSVSKWWLSVGAGYRERVGALEGKLGRLLVGRVSRDMAEELLQPYTTPEVTKALFQMSPQKSLGPDGLNSTHVVLIPKCKHPEYLTQFRPISLCNVVYKIASKLSEPGFPREHERSEGCVGGLPGASGQEIDYSKSYVVFSRNTKEDMCQFISTELTIRKKNKMELYLGLPLKLHDPNGTFLLLFEIGFGVELQGRMRSCPKPANMSLLNLSFKPSRPMQWGVFKLLTWLLNEIQSIISNFWWGNRGKHKIYWISWSRLCDNKLVGRQGFRKFQLFNLAMLAKQLWRLLIQPEKLLCRVLKARYFPHGDVFTAILGTRPSFTWRSIMAAHNLFLVGCRWRVASGEQICV</sequence>
<comment type="caution">
    <text evidence="1">The sequence shown here is derived from an EMBL/GenBank/DDBJ whole genome shotgun (WGS) entry which is preliminary data.</text>
</comment>
<dbReference type="EMBL" id="JACGWM010000001">
    <property type="protein sequence ID" value="KAL0395613.1"/>
    <property type="molecule type" value="Genomic_DNA"/>
</dbReference>
<name>A0AAW2SUX7_9LAMI</name>
<accession>A0AAW2SUX7</accession>
<evidence type="ECO:0008006" key="2">
    <source>
        <dbReference type="Google" id="ProtNLM"/>
    </source>
</evidence>
<dbReference type="AlphaFoldDB" id="A0AAW2SUX7"/>
<dbReference type="PANTHER" id="PTHR33116:SF86">
    <property type="entry name" value="REVERSE TRANSCRIPTASE DOMAIN-CONTAINING PROTEIN"/>
    <property type="match status" value="1"/>
</dbReference>
<gene>
    <name evidence="1" type="ORF">Scaly_0009700</name>
</gene>
<reference evidence="1" key="1">
    <citation type="submission" date="2020-06" db="EMBL/GenBank/DDBJ databases">
        <authorList>
            <person name="Li T."/>
            <person name="Hu X."/>
            <person name="Zhang T."/>
            <person name="Song X."/>
            <person name="Zhang H."/>
            <person name="Dai N."/>
            <person name="Sheng W."/>
            <person name="Hou X."/>
            <person name="Wei L."/>
        </authorList>
    </citation>
    <scope>NUCLEOTIDE SEQUENCE</scope>
    <source>
        <strain evidence="1">KEN8</strain>
        <tissue evidence="1">Leaf</tissue>
    </source>
</reference>
<reference evidence="1" key="2">
    <citation type="journal article" date="2024" name="Plant">
        <title>Genomic evolution and insights into agronomic trait innovations of Sesamum species.</title>
        <authorList>
            <person name="Miao H."/>
            <person name="Wang L."/>
            <person name="Qu L."/>
            <person name="Liu H."/>
            <person name="Sun Y."/>
            <person name="Le M."/>
            <person name="Wang Q."/>
            <person name="Wei S."/>
            <person name="Zheng Y."/>
            <person name="Lin W."/>
            <person name="Duan Y."/>
            <person name="Cao H."/>
            <person name="Xiong S."/>
            <person name="Wang X."/>
            <person name="Wei L."/>
            <person name="Li C."/>
            <person name="Ma Q."/>
            <person name="Ju M."/>
            <person name="Zhao R."/>
            <person name="Li G."/>
            <person name="Mu C."/>
            <person name="Tian Q."/>
            <person name="Mei H."/>
            <person name="Zhang T."/>
            <person name="Gao T."/>
            <person name="Zhang H."/>
        </authorList>
    </citation>
    <scope>NUCLEOTIDE SEQUENCE</scope>
    <source>
        <strain evidence="1">KEN8</strain>
    </source>
</reference>
<evidence type="ECO:0000313" key="1">
    <source>
        <dbReference type="EMBL" id="KAL0395613.1"/>
    </source>
</evidence>
<organism evidence="1">
    <name type="scientific">Sesamum calycinum</name>
    <dbReference type="NCBI Taxonomy" id="2727403"/>
    <lineage>
        <taxon>Eukaryota</taxon>
        <taxon>Viridiplantae</taxon>
        <taxon>Streptophyta</taxon>
        <taxon>Embryophyta</taxon>
        <taxon>Tracheophyta</taxon>
        <taxon>Spermatophyta</taxon>
        <taxon>Magnoliopsida</taxon>
        <taxon>eudicotyledons</taxon>
        <taxon>Gunneridae</taxon>
        <taxon>Pentapetalae</taxon>
        <taxon>asterids</taxon>
        <taxon>lamiids</taxon>
        <taxon>Lamiales</taxon>
        <taxon>Pedaliaceae</taxon>
        <taxon>Sesamum</taxon>
    </lineage>
</organism>
<protein>
    <recommendedName>
        <fullName evidence="2">DUF4283 domain-containing protein</fullName>
    </recommendedName>
</protein>